<accession>A0A0K2TR62</accession>
<protein>
    <submittedName>
        <fullName evidence="1">Uncharacterized protein</fullName>
    </submittedName>
</protein>
<reference evidence="1" key="1">
    <citation type="submission" date="2014-05" db="EMBL/GenBank/DDBJ databases">
        <authorList>
            <person name="Chronopoulou M."/>
        </authorList>
    </citation>
    <scope>NUCLEOTIDE SEQUENCE</scope>
    <source>
        <tissue evidence="1">Whole organism</tissue>
    </source>
</reference>
<sequence>MCSIKRTKDYHGQPIIWKDALLVFLESCFMPSSSLKQETSLIQVVLCLFKEDNIGILNNVL</sequence>
<organism evidence="1">
    <name type="scientific">Lepeophtheirus salmonis</name>
    <name type="common">Salmon louse</name>
    <name type="synonym">Caligus salmonis</name>
    <dbReference type="NCBI Taxonomy" id="72036"/>
    <lineage>
        <taxon>Eukaryota</taxon>
        <taxon>Metazoa</taxon>
        <taxon>Ecdysozoa</taxon>
        <taxon>Arthropoda</taxon>
        <taxon>Crustacea</taxon>
        <taxon>Multicrustacea</taxon>
        <taxon>Hexanauplia</taxon>
        <taxon>Copepoda</taxon>
        <taxon>Siphonostomatoida</taxon>
        <taxon>Caligidae</taxon>
        <taxon>Lepeophtheirus</taxon>
    </lineage>
</organism>
<dbReference type="AlphaFoldDB" id="A0A0K2TR62"/>
<evidence type="ECO:0000313" key="1">
    <source>
        <dbReference type="EMBL" id="CDW28300.1"/>
    </source>
</evidence>
<name>A0A0K2TR62_LEPSM</name>
<proteinExistence type="predicted"/>
<dbReference type="EMBL" id="HACA01010939">
    <property type="protein sequence ID" value="CDW28300.1"/>
    <property type="molecule type" value="Transcribed_RNA"/>
</dbReference>